<protein>
    <submittedName>
        <fullName evidence="1">DUF771 domain-containing protein</fullName>
    </submittedName>
</protein>
<gene>
    <name evidence="1" type="ORF">P7G31_10090</name>
</gene>
<evidence type="ECO:0000313" key="1">
    <source>
        <dbReference type="EMBL" id="MDT2732566.1"/>
    </source>
</evidence>
<evidence type="ECO:0000313" key="2">
    <source>
        <dbReference type="Proteomes" id="UP001180515"/>
    </source>
</evidence>
<dbReference type="AlphaFoldDB" id="A0AAE4HZC2"/>
<comment type="caution">
    <text evidence="1">The sequence shown here is derived from an EMBL/GenBank/DDBJ whole genome shotgun (WGS) entry which is preliminary data.</text>
</comment>
<dbReference type="EMBL" id="JARQAG010000021">
    <property type="protein sequence ID" value="MDT2732566.1"/>
    <property type="molecule type" value="Genomic_DNA"/>
</dbReference>
<dbReference type="Proteomes" id="UP001180515">
    <property type="component" value="Unassembled WGS sequence"/>
</dbReference>
<dbReference type="RefSeq" id="WP_103344627.1">
    <property type="nucleotide sequence ID" value="NZ_JARQAG010000021.1"/>
</dbReference>
<name>A0AAE4HZC2_9STRE</name>
<accession>A0AAE4HZC2</accession>
<dbReference type="Pfam" id="PF05595">
    <property type="entry name" value="DUF771"/>
    <property type="match status" value="1"/>
</dbReference>
<organism evidence="1 2">
    <name type="scientific">Streptococcus parauberis</name>
    <dbReference type="NCBI Taxonomy" id="1348"/>
    <lineage>
        <taxon>Bacteria</taxon>
        <taxon>Bacillati</taxon>
        <taxon>Bacillota</taxon>
        <taxon>Bacilli</taxon>
        <taxon>Lactobacillales</taxon>
        <taxon>Streptococcaceae</taxon>
        <taxon>Streptococcus</taxon>
    </lineage>
</organism>
<reference evidence="1" key="1">
    <citation type="submission" date="2023-03" db="EMBL/GenBank/DDBJ databases">
        <authorList>
            <person name="Shen W."/>
            <person name="Cai J."/>
        </authorList>
    </citation>
    <scope>NUCLEOTIDE SEQUENCE</scope>
    <source>
        <strain evidence="1">P82-2</strain>
    </source>
</reference>
<sequence length="114" mass="13363">MEVDKIIVDIANVRIDLPETKVLIDKTELESLRKNSNLGNYLSMSDILQMLSVSRPWLLENVLLNQKWRNIIDISRNNNGFVKYPKNQGGRYLFLATKSRKFFEENFSEILKET</sequence>
<proteinExistence type="predicted"/>
<dbReference type="InterPro" id="IPR008489">
    <property type="entry name" value="DUF771"/>
</dbReference>